<dbReference type="InterPro" id="IPR030678">
    <property type="entry name" value="Peptide/Ni-bd"/>
</dbReference>
<gene>
    <name evidence="5" type="ORF">E8M01_06995</name>
</gene>
<dbReference type="GO" id="GO:1904680">
    <property type="term" value="F:peptide transmembrane transporter activity"/>
    <property type="evidence" value="ECO:0007669"/>
    <property type="project" value="TreeGrafter"/>
</dbReference>
<dbReference type="Gene3D" id="3.90.76.10">
    <property type="entry name" value="Dipeptide-binding Protein, Domain 1"/>
    <property type="match status" value="1"/>
</dbReference>
<dbReference type="Gene3D" id="3.10.105.10">
    <property type="entry name" value="Dipeptide-binding Protein, Domain 3"/>
    <property type="match status" value="1"/>
</dbReference>
<organism evidence="5 6">
    <name type="scientific">Phreatobacter stygius</name>
    <dbReference type="NCBI Taxonomy" id="1940610"/>
    <lineage>
        <taxon>Bacteria</taxon>
        <taxon>Pseudomonadati</taxon>
        <taxon>Pseudomonadota</taxon>
        <taxon>Alphaproteobacteria</taxon>
        <taxon>Hyphomicrobiales</taxon>
        <taxon>Phreatobacteraceae</taxon>
        <taxon>Phreatobacter</taxon>
    </lineage>
</organism>
<dbReference type="Proteomes" id="UP000298781">
    <property type="component" value="Chromosome"/>
</dbReference>
<comment type="subcellular location">
    <subcellularLocation>
        <location evidence="1">Periplasm</location>
    </subcellularLocation>
</comment>
<dbReference type="GO" id="GO:0015833">
    <property type="term" value="P:peptide transport"/>
    <property type="evidence" value="ECO:0007669"/>
    <property type="project" value="TreeGrafter"/>
</dbReference>
<dbReference type="Pfam" id="PF00496">
    <property type="entry name" value="SBP_bac_5"/>
    <property type="match status" value="1"/>
</dbReference>
<proteinExistence type="inferred from homology"/>
<keyword evidence="3" id="KW-0732">Signal</keyword>
<dbReference type="AlphaFoldDB" id="A0A4D7BJ76"/>
<dbReference type="InterPro" id="IPR039424">
    <property type="entry name" value="SBP_5"/>
</dbReference>
<sequence>MVVALNADIRSLEPGVNRDANTDAVIHQVFEGLVAFRADLGVGPALADSWEVGDEGKTYTFKLRAGALFHNGQPITSAEVKWMWDRLVQGAAWACRTTFDGSSGVKVVAVETPDPRTVVFRLDQANALFIRQLANIQCHVVAAHPGSVDASGKWTTPIGSGPLRLREWRRSEYVLLERFADYKPSTAPASGFSGARNMLVDQVMFRIIPDSTAREAALTTGAVDVLARIEPEQIEPLRQRGMRIVTTPGLGWAALLVQTDDPVMANPKIRQALAHAISLKDIAEARAAGMTQANPSGVSNSTAFYDPRFAEWPAYDPARAAALLREAGYRGQPIKLQTNRQYPGMYQNAVVIEAMLTAAGFKVELEVLDWATQLSNYLNGRFQLQSFAFSVRFDPTQMYTTFIGNKAAAKTAQYGDPEAIALLAESARITDDTARREIFARIHAKVRADMPIIGLYYDPVLEAIHPRVQGYVSWPANQPITWGVRTR</sequence>
<reference evidence="5 6" key="1">
    <citation type="submission" date="2019-04" db="EMBL/GenBank/DDBJ databases">
        <title>Phreatobacter aquaticus sp. nov.</title>
        <authorList>
            <person name="Choi A."/>
        </authorList>
    </citation>
    <scope>NUCLEOTIDE SEQUENCE [LARGE SCALE GENOMIC DNA]</scope>
    <source>
        <strain evidence="5 6">KCTC 52518</strain>
    </source>
</reference>
<dbReference type="SUPFAM" id="SSF53850">
    <property type="entry name" value="Periplasmic binding protein-like II"/>
    <property type="match status" value="1"/>
</dbReference>
<dbReference type="Gene3D" id="3.40.190.10">
    <property type="entry name" value="Periplasmic binding protein-like II"/>
    <property type="match status" value="1"/>
</dbReference>
<dbReference type="PIRSF" id="PIRSF002741">
    <property type="entry name" value="MppA"/>
    <property type="match status" value="1"/>
</dbReference>
<protein>
    <submittedName>
        <fullName evidence="5">ABC transporter substrate-binding protein</fullName>
    </submittedName>
</protein>
<dbReference type="KEGG" id="pstg:E8M01_06995"/>
<dbReference type="GO" id="GO:0030288">
    <property type="term" value="C:outer membrane-bounded periplasmic space"/>
    <property type="evidence" value="ECO:0007669"/>
    <property type="project" value="UniProtKB-ARBA"/>
</dbReference>
<dbReference type="OrthoDB" id="9803988at2"/>
<evidence type="ECO:0000256" key="3">
    <source>
        <dbReference type="ARBA" id="ARBA00022729"/>
    </source>
</evidence>
<dbReference type="PANTHER" id="PTHR30290">
    <property type="entry name" value="PERIPLASMIC BINDING COMPONENT OF ABC TRANSPORTER"/>
    <property type="match status" value="1"/>
</dbReference>
<evidence type="ECO:0000313" key="6">
    <source>
        <dbReference type="Proteomes" id="UP000298781"/>
    </source>
</evidence>
<evidence type="ECO:0000259" key="4">
    <source>
        <dbReference type="Pfam" id="PF00496"/>
    </source>
</evidence>
<evidence type="ECO:0000256" key="2">
    <source>
        <dbReference type="ARBA" id="ARBA00005695"/>
    </source>
</evidence>
<dbReference type="PANTHER" id="PTHR30290:SF38">
    <property type="entry name" value="D,D-DIPEPTIDE-BINDING PERIPLASMIC PROTEIN DDPA-RELATED"/>
    <property type="match status" value="1"/>
</dbReference>
<evidence type="ECO:0000313" key="5">
    <source>
        <dbReference type="EMBL" id="QCI69076.1"/>
    </source>
</evidence>
<keyword evidence="6" id="KW-1185">Reference proteome</keyword>
<feature type="domain" description="Solute-binding protein family 5" evidence="4">
    <location>
        <begin position="42"/>
        <end position="403"/>
    </location>
</feature>
<accession>A0A4D7BJ76</accession>
<name>A0A4D7BJ76_9HYPH</name>
<dbReference type="GO" id="GO:0043190">
    <property type="term" value="C:ATP-binding cassette (ABC) transporter complex"/>
    <property type="evidence" value="ECO:0007669"/>
    <property type="project" value="InterPro"/>
</dbReference>
<dbReference type="EMBL" id="CP039690">
    <property type="protein sequence ID" value="QCI69076.1"/>
    <property type="molecule type" value="Genomic_DNA"/>
</dbReference>
<dbReference type="InterPro" id="IPR000914">
    <property type="entry name" value="SBP_5_dom"/>
</dbReference>
<comment type="similarity">
    <text evidence="2">Belongs to the bacterial solute-binding protein 5 family.</text>
</comment>
<evidence type="ECO:0000256" key="1">
    <source>
        <dbReference type="ARBA" id="ARBA00004418"/>
    </source>
</evidence>